<dbReference type="SUPFAM" id="SSF56112">
    <property type="entry name" value="Protein kinase-like (PK-like)"/>
    <property type="match status" value="1"/>
</dbReference>
<dbReference type="GO" id="GO:0007165">
    <property type="term" value="P:signal transduction"/>
    <property type="evidence" value="ECO:0007669"/>
    <property type="project" value="TreeGrafter"/>
</dbReference>
<dbReference type="Gramene" id="C.cajan_17217.t">
    <property type="protein sequence ID" value="C.cajan_17217.t.cds1"/>
    <property type="gene ID" value="C.cajan_17217"/>
</dbReference>
<dbReference type="PANTHER" id="PTHR48011:SF5">
    <property type="entry name" value="PROTEIN KINASE DOMAIN-CONTAINING PROTEIN"/>
    <property type="match status" value="1"/>
</dbReference>
<evidence type="ECO:0000256" key="6">
    <source>
        <dbReference type="RuleBase" id="RU000304"/>
    </source>
</evidence>
<dbReference type="PANTHER" id="PTHR48011">
    <property type="entry name" value="CCR4-NOT TRANSCRIPTIONAL COMPLEX SUBUNIT CAF120-RELATED"/>
    <property type="match status" value="1"/>
</dbReference>
<dbReference type="Proteomes" id="UP000075243">
    <property type="component" value="Chromosome 8"/>
</dbReference>
<evidence type="ECO:0000313" key="9">
    <source>
        <dbReference type="EMBL" id="KYP63231.1"/>
    </source>
</evidence>
<keyword evidence="4 5" id="KW-0067">ATP-binding</keyword>
<keyword evidence="2 5" id="KW-0547">Nucleotide-binding</keyword>
<name>A0A151T891_CAJCA</name>
<keyword evidence="6" id="KW-0723">Serine/threonine-protein kinase</keyword>
<dbReference type="OMA" id="IEYMAGG"/>
<evidence type="ECO:0000256" key="3">
    <source>
        <dbReference type="ARBA" id="ARBA00022777"/>
    </source>
</evidence>
<dbReference type="SMART" id="SM00220">
    <property type="entry name" value="S_TKc"/>
    <property type="match status" value="1"/>
</dbReference>
<dbReference type="EMBL" id="CM003610">
    <property type="protein sequence ID" value="KYP63161.1"/>
    <property type="molecule type" value="Genomic_DNA"/>
</dbReference>
<dbReference type="OrthoDB" id="275301at2759"/>
<protein>
    <submittedName>
        <fullName evidence="9">Mitogen-activated protein kinase kinase kinase 3</fullName>
    </submittedName>
</protein>
<feature type="binding site" evidence="5">
    <location>
        <position position="46"/>
    </location>
    <ligand>
        <name>ATP</name>
        <dbReference type="ChEBI" id="CHEBI:30616"/>
    </ligand>
</feature>
<dbReference type="Pfam" id="PF00069">
    <property type="entry name" value="Pkinase"/>
    <property type="match status" value="1"/>
</dbReference>
<dbReference type="STRING" id="3821.A0A151T891"/>
<dbReference type="GO" id="GO:0004674">
    <property type="term" value="F:protein serine/threonine kinase activity"/>
    <property type="evidence" value="ECO:0007669"/>
    <property type="project" value="UniProtKB-KW"/>
</dbReference>
<dbReference type="PROSITE" id="PS00108">
    <property type="entry name" value="PROTEIN_KINASE_ST"/>
    <property type="match status" value="1"/>
</dbReference>
<dbReference type="InterPro" id="IPR008271">
    <property type="entry name" value="Ser/Thr_kinase_AS"/>
</dbReference>
<dbReference type="AlphaFoldDB" id="A0A151T891"/>
<evidence type="ECO:0000256" key="4">
    <source>
        <dbReference type="ARBA" id="ARBA00022840"/>
    </source>
</evidence>
<proteinExistence type="inferred from homology"/>
<dbReference type="InterPro" id="IPR011009">
    <property type="entry name" value="Kinase-like_dom_sf"/>
</dbReference>
<dbReference type="Gene3D" id="1.10.510.10">
    <property type="entry name" value="Transferase(Phosphotransferase) domain 1"/>
    <property type="match status" value="1"/>
</dbReference>
<organism evidence="9 10">
    <name type="scientific">Cajanus cajan</name>
    <name type="common">Pigeon pea</name>
    <name type="synonym">Cajanus indicus</name>
    <dbReference type="NCBI Taxonomy" id="3821"/>
    <lineage>
        <taxon>Eukaryota</taxon>
        <taxon>Viridiplantae</taxon>
        <taxon>Streptophyta</taxon>
        <taxon>Embryophyta</taxon>
        <taxon>Tracheophyta</taxon>
        <taxon>Spermatophyta</taxon>
        <taxon>Magnoliopsida</taxon>
        <taxon>eudicotyledons</taxon>
        <taxon>Gunneridae</taxon>
        <taxon>Pentapetalae</taxon>
        <taxon>rosids</taxon>
        <taxon>fabids</taxon>
        <taxon>Fabales</taxon>
        <taxon>Fabaceae</taxon>
        <taxon>Papilionoideae</taxon>
        <taxon>50 kb inversion clade</taxon>
        <taxon>NPAAA clade</taxon>
        <taxon>indigoferoid/millettioid clade</taxon>
        <taxon>Phaseoleae</taxon>
        <taxon>Cajanus</taxon>
    </lineage>
</organism>
<evidence type="ECO:0000256" key="5">
    <source>
        <dbReference type="PROSITE-ProRule" id="PRU10141"/>
    </source>
</evidence>
<evidence type="ECO:0000256" key="2">
    <source>
        <dbReference type="ARBA" id="ARBA00022741"/>
    </source>
</evidence>
<dbReference type="PROSITE" id="PS50011">
    <property type="entry name" value="PROTEIN_KINASE_DOM"/>
    <property type="match status" value="1"/>
</dbReference>
<evidence type="ECO:0000256" key="1">
    <source>
        <dbReference type="ARBA" id="ARBA00022679"/>
    </source>
</evidence>
<reference evidence="9 10" key="1">
    <citation type="journal article" date="2012" name="Nat. Biotechnol.">
        <title>Draft genome sequence of pigeonpea (Cajanus cajan), an orphan legume crop of resource-poor farmers.</title>
        <authorList>
            <person name="Varshney R.K."/>
            <person name="Chen W."/>
            <person name="Li Y."/>
            <person name="Bharti A.K."/>
            <person name="Saxena R.K."/>
            <person name="Schlueter J.A."/>
            <person name="Donoghue M.T."/>
            <person name="Azam S."/>
            <person name="Fan G."/>
            <person name="Whaley A.M."/>
            <person name="Farmer A.D."/>
            <person name="Sheridan J."/>
            <person name="Iwata A."/>
            <person name="Tuteja R."/>
            <person name="Penmetsa R.V."/>
            <person name="Wu W."/>
            <person name="Upadhyaya H.D."/>
            <person name="Yang S.P."/>
            <person name="Shah T."/>
            <person name="Saxena K.B."/>
            <person name="Michael T."/>
            <person name="McCombie W.R."/>
            <person name="Yang B."/>
            <person name="Zhang G."/>
            <person name="Yang H."/>
            <person name="Wang J."/>
            <person name="Spillane C."/>
            <person name="Cook D.R."/>
            <person name="May G.D."/>
            <person name="Xu X."/>
            <person name="Jackson S.A."/>
        </authorList>
    </citation>
    <scope>NUCLEOTIDE SEQUENCE [LARGE SCALE GENOMIC DNA]</scope>
    <source>
        <strain evidence="10">cv. Asha</strain>
    </source>
</reference>
<dbReference type="GO" id="GO:0005524">
    <property type="term" value="F:ATP binding"/>
    <property type="evidence" value="ECO:0007669"/>
    <property type="project" value="UniProtKB-UniRule"/>
</dbReference>
<evidence type="ECO:0000313" key="8">
    <source>
        <dbReference type="EMBL" id="KYP63161.1"/>
    </source>
</evidence>
<evidence type="ECO:0000313" key="10">
    <source>
        <dbReference type="Proteomes" id="UP000075243"/>
    </source>
</evidence>
<dbReference type="CDD" id="cd06606">
    <property type="entry name" value="STKc_MAPKKK"/>
    <property type="match status" value="1"/>
</dbReference>
<dbReference type="InterPro" id="IPR017441">
    <property type="entry name" value="Protein_kinase_ATP_BS"/>
</dbReference>
<dbReference type="InterPro" id="IPR000719">
    <property type="entry name" value="Prot_kinase_dom"/>
</dbReference>
<comment type="similarity">
    <text evidence="6">Belongs to the protein kinase superfamily.</text>
</comment>
<sequence length="348" mass="38059">MGANSICQWKWPKRSEWMKGKVVGCGSFGTVHLAINKSTGGLFVVKSPHSGAGREALAKEVKILETLNSSPYIVKCLGTEEDQGKINIFMEYMAGGNLSDVAHEFGGSLEEEVVRVYTREILLGLKHLHQNGVVHCDLKCKNVLLGSSGNIKLADFGCATRVKDLADCWHSIGGTPLWMAPEVLRNESVDFAADIWSLGCTIIEMATGTPPWAHQISNPFTAVISIAHGHEIPQFPPHFSEEGLDFLSKCLEREPSKRCTAEELLVHPFVSTRLSHQKCVSSPASVLDVQNFNDTYYDLDGLESSEGNDFSTTKSFACHDDGPKGITMCKQEDSALRSSGNWITVRSG</sequence>
<dbReference type="Gramene" id="C.cajan_17287.t">
    <property type="protein sequence ID" value="C.cajan_17287.t.cds1"/>
    <property type="gene ID" value="C.cajan_17287"/>
</dbReference>
<gene>
    <name evidence="8" type="ORF">KK1_017727</name>
    <name evidence="9" type="ORF">KK1_017798</name>
</gene>
<accession>A0A151T891</accession>
<keyword evidence="3 9" id="KW-0418">Kinase</keyword>
<dbReference type="FunFam" id="1.10.510.10:FF:000466">
    <property type="entry name" value="MAP kinase kinase kinase18"/>
    <property type="match status" value="1"/>
</dbReference>
<dbReference type="InterPro" id="IPR052751">
    <property type="entry name" value="Plant_MAPKKK"/>
</dbReference>
<keyword evidence="1" id="KW-0808">Transferase</keyword>
<dbReference type="PROSITE" id="PS00107">
    <property type="entry name" value="PROTEIN_KINASE_ATP"/>
    <property type="match status" value="1"/>
</dbReference>
<evidence type="ECO:0000259" key="7">
    <source>
        <dbReference type="PROSITE" id="PS50011"/>
    </source>
</evidence>
<feature type="domain" description="Protein kinase" evidence="7">
    <location>
        <begin position="17"/>
        <end position="270"/>
    </location>
</feature>
<dbReference type="EMBL" id="CM003610">
    <property type="protein sequence ID" value="KYP63231.1"/>
    <property type="molecule type" value="Genomic_DNA"/>
</dbReference>
<keyword evidence="10" id="KW-1185">Reference proteome</keyword>